<feature type="region of interest" description="Disordered" evidence="1">
    <location>
        <begin position="1"/>
        <end position="31"/>
    </location>
</feature>
<reference evidence="2" key="1">
    <citation type="submission" date="2015-12" db="EMBL/GenBank/DDBJ databases">
        <title>Update maize B73 reference genome by single molecule sequencing technologies.</title>
        <authorList>
            <consortium name="Maize Genome Sequencing Project"/>
            <person name="Ware D."/>
        </authorList>
    </citation>
    <scope>NUCLEOTIDE SEQUENCE</scope>
    <source>
        <tissue evidence="2">Seedling</tissue>
    </source>
</reference>
<proteinExistence type="predicted"/>
<gene>
    <name evidence="2" type="ORF">ZEAMMB73_Zm00001d051381</name>
</gene>
<dbReference type="AlphaFoldDB" id="A0A1D6Q6H8"/>
<accession>A0A1D6Q6H8</accession>
<dbReference type="InParanoid" id="A0A1D6Q6H8"/>
<evidence type="ECO:0000313" key="2">
    <source>
        <dbReference type="EMBL" id="AQK54116.1"/>
    </source>
</evidence>
<dbReference type="EMBL" id="CM000780">
    <property type="protein sequence ID" value="AQK54116.1"/>
    <property type="molecule type" value="Genomic_DNA"/>
</dbReference>
<sequence>MEGTAPLVVSTASHGPTLFSTRRGSRSDGGALEDARAARRAVAVGGPGGLRLDLRWYGSGGASASVAARRRDQRVRACRRFAVYPDLPRWRPGQHAQVLKSFSSSLLQRFEVILGSTVPRFFMLLWFFGSLQFLG</sequence>
<feature type="compositionally biased region" description="Polar residues" evidence="1">
    <location>
        <begin position="10"/>
        <end position="22"/>
    </location>
</feature>
<protein>
    <submittedName>
        <fullName evidence="2">Uncharacterized protein</fullName>
    </submittedName>
</protein>
<name>A0A1D6Q6H8_MAIZE</name>
<evidence type="ECO:0000256" key="1">
    <source>
        <dbReference type="SAM" id="MobiDB-lite"/>
    </source>
</evidence>
<organism evidence="2">
    <name type="scientific">Zea mays</name>
    <name type="common">Maize</name>
    <dbReference type="NCBI Taxonomy" id="4577"/>
    <lineage>
        <taxon>Eukaryota</taxon>
        <taxon>Viridiplantae</taxon>
        <taxon>Streptophyta</taxon>
        <taxon>Embryophyta</taxon>
        <taxon>Tracheophyta</taxon>
        <taxon>Spermatophyta</taxon>
        <taxon>Magnoliopsida</taxon>
        <taxon>Liliopsida</taxon>
        <taxon>Poales</taxon>
        <taxon>Poaceae</taxon>
        <taxon>PACMAD clade</taxon>
        <taxon>Panicoideae</taxon>
        <taxon>Andropogonodae</taxon>
        <taxon>Andropogoneae</taxon>
        <taxon>Tripsacinae</taxon>
        <taxon>Zea</taxon>
    </lineage>
</organism>